<evidence type="ECO:0000259" key="3">
    <source>
        <dbReference type="Pfam" id="PF00561"/>
    </source>
</evidence>
<dbReference type="SUPFAM" id="SSF53474">
    <property type="entry name" value="alpha/beta-Hydrolases"/>
    <property type="match status" value="1"/>
</dbReference>
<dbReference type="Proteomes" id="UP001107558">
    <property type="component" value="Chromosome 3"/>
</dbReference>
<dbReference type="OrthoDB" id="190201at2759"/>
<dbReference type="GO" id="GO:0016787">
    <property type="term" value="F:hydrolase activity"/>
    <property type="evidence" value="ECO:0007669"/>
    <property type="project" value="UniProtKB-KW"/>
</dbReference>
<dbReference type="InterPro" id="IPR029058">
    <property type="entry name" value="AB_hydrolase_fold"/>
</dbReference>
<feature type="domain" description="AB hydrolase-1" evidence="3">
    <location>
        <begin position="40"/>
        <end position="172"/>
    </location>
</feature>
<keyword evidence="5" id="KW-1185">Reference proteome</keyword>
<evidence type="ECO:0000313" key="5">
    <source>
        <dbReference type="Proteomes" id="UP001107558"/>
    </source>
</evidence>
<accession>A0A9J6BQ99</accession>
<dbReference type="GO" id="GO:0016020">
    <property type="term" value="C:membrane"/>
    <property type="evidence" value="ECO:0007669"/>
    <property type="project" value="TreeGrafter"/>
</dbReference>
<proteinExistence type="inferred from homology"/>
<dbReference type="AlphaFoldDB" id="A0A9J6BQ99"/>
<evidence type="ECO:0000256" key="2">
    <source>
        <dbReference type="ARBA" id="ARBA00022801"/>
    </source>
</evidence>
<comment type="caution">
    <text evidence="4">The sequence shown here is derived from an EMBL/GenBank/DDBJ whole genome shotgun (WGS) entry which is preliminary data.</text>
</comment>
<organism evidence="4 5">
    <name type="scientific">Polypedilum vanderplanki</name>
    <name type="common">Sleeping chironomid midge</name>
    <dbReference type="NCBI Taxonomy" id="319348"/>
    <lineage>
        <taxon>Eukaryota</taxon>
        <taxon>Metazoa</taxon>
        <taxon>Ecdysozoa</taxon>
        <taxon>Arthropoda</taxon>
        <taxon>Hexapoda</taxon>
        <taxon>Insecta</taxon>
        <taxon>Pterygota</taxon>
        <taxon>Neoptera</taxon>
        <taxon>Endopterygota</taxon>
        <taxon>Diptera</taxon>
        <taxon>Nematocera</taxon>
        <taxon>Chironomoidea</taxon>
        <taxon>Chironomidae</taxon>
        <taxon>Chironominae</taxon>
        <taxon>Polypedilum</taxon>
        <taxon>Polypedilum</taxon>
    </lineage>
</organism>
<dbReference type="PANTHER" id="PTHR43798:SF14">
    <property type="entry name" value="SERINE HYDROLASE-LIKE PROTEIN DDB_G0286239"/>
    <property type="match status" value="1"/>
</dbReference>
<gene>
    <name evidence="4" type="ORF">PVAND_002103</name>
</gene>
<reference evidence="4" key="1">
    <citation type="submission" date="2021-03" db="EMBL/GenBank/DDBJ databases">
        <title>Chromosome level genome of the anhydrobiotic midge Polypedilum vanderplanki.</title>
        <authorList>
            <person name="Yoshida Y."/>
            <person name="Kikawada T."/>
            <person name="Gusev O."/>
        </authorList>
    </citation>
    <scope>NUCLEOTIDE SEQUENCE</scope>
    <source>
        <strain evidence="4">NIAS01</strain>
        <tissue evidence="4">Whole body or cell culture</tissue>
    </source>
</reference>
<evidence type="ECO:0000256" key="1">
    <source>
        <dbReference type="ARBA" id="ARBA00008645"/>
    </source>
</evidence>
<evidence type="ECO:0000313" key="4">
    <source>
        <dbReference type="EMBL" id="KAG5671935.1"/>
    </source>
</evidence>
<dbReference type="InterPro" id="IPR050266">
    <property type="entry name" value="AB_hydrolase_sf"/>
</dbReference>
<dbReference type="InterPro" id="IPR000073">
    <property type="entry name" value="AB_hydrolase_1"/>
</dbReference>
<dbReference type="Pfam" id="PF00561">
    <property type="entry name" value="Abhydrolase_1"/>
    <property type="match status" value="1"/>
</dbReference>
<comment type="similarity">
    <text evidence="1">Belongs to the AB hydrolase superfamily.</text>
</comment>
<keyword evidence="2" id="KW-0378">Hydrolase</keyword>
<dbReference type="Gene3D" id="3.40.50.1820">
    <property type="entry name" value="alpha/beta hydrolase"/>
    <property type="match status" value="1"/>
</dbReference>
<dbReference type="PANTHER" id="PTHR43798">
    <property type="entry name" value="MONOACYLGLYCEROL LIPASE"/>
    <property type="match status" value="1"/>
</dbReference>
<sequence>MSINNLNKVTQSLKFKEIKINLPYGGHLSGKWWGNRSVRPFVCLHGYLDNCGSFDRLIPLLSEEFSYLAIDFPGHGKSSWLPKGATYHTNGLLHLPTVLMNEFKWDKISFISHSLGTHVAFVYAAIHPDKVDMMITIEAFKPLKRETQNLMMQLQNLTEKVLIADQRNQNGIEPPSYTIEEITELLIKSTFGSVTKETAKYLYERNIEPSVKFPGKFFFSRDNRMKLNLDLGLYQDVSIDLLKKIKIPFFFIKAAKAFLYEKRIYYEEGLEVMKNVPFFEYFLVDSSSHHLHLTEPEKIAPKINNFIQKYKTKISHL</sequence>
<name>A0A9J6BQ99_POLVA</name>
<protein>
    <recommendedName>
        <fullName evidence="3">AB hydrolase-1 domain-containing protein</fullName>
    </recommendedName>
</protein>
<dbReference type="EMBL" id="JADBJN010000003">
    <property type="protein sequence ID" value="KAG5671935.1"/>
    <property type="molecule type" value="Genomic_DNA"/>
</dbReference>